<dbReference type="CDD" id="cd06261">
    <property type="entry name" value="TM_PBP2"/>
    <property type="match status" value="1"/>
</dbReference>
<evidence type="ECO:0000313" key="10">
    <source>
        <dbReference type="Proteomes" id="UP000271700"/>
    </source>
</evidence>
<feature type="transmembrane region" description="Helical" evidence="7">
    <location>
        <begin position="242"/>
        <end position="264"/>
    </location>
</feature>
<dbReference type="SUPFAM" id="SSF161098">
    <property type="entry name" value="MetI-like"/>
    <property type="match status" value="1"/>
</dbReference>
<accession>A0A497ZXV8</accession>
<sequence>MHPIIKLVSQRLALGLLLLLGASALIFGLTEALPGDAAQAVLGQSATPEALANLREEMGLNRPALTRYFEWLGGIFQGDLGQSLTNKLDISESIGKRLGNTLFLACVAAIVSVPLAIFLGLLAVRYRNRWPDKLISAITLTTVSIPEFLIGYVVIYYISVKLGWFSSLAMVNDSMSFGQKLNAIALPAFVLTLVVLAQMMRMTRAAILNLMQSAYIETAELKGLSTFQVIARHAFPNAISPIVNVVMLNLAYLVVGVVVVEVVFVYPGMGQYLVDAVTKRDVPVVLACGVVFAAVYIGLNMVADIVSILANPRLRHPK</sequence>
<comment type="caution">
    <text evidence="9">The sequence shown here is derived from an EMBL/GenBank/DDBJ whole genome shotgun (WGS) entry which is preliminary data.</text>
</comment>
<reference evidence="9 10" key="1">
    <citation type="submission" date="2018-10" db="EMBL/GenBank/DDBJ databases">
        <title>Genomic Encyclopedia of Archaeal and Bacterial Type Strains, Phase II (KMG-II): from individual species to whole genera.</title>
        <authorList>
            <person name="Goeker M."/>
        </authorList>
    </citation>
    <scope>NUCLEOTIDE SEQUENCE [LARGE SCALE GENOMIC DNA]</scope>
    <source>
        <strain evidence="9 10">DSM 29317</strain>
    </source>
</reference>
<dbReference type="InterPro" id="IPR045621">
    <property type="entry name" value="BPD_transp_1_N"/>
</dbReference>
<feature type="transmembrane region" description="Helical" evidence="7">
    <location>
        <begin position="284"/>
        <end position="310"/>
    </location>
</feature>
<dbReference type="InterPro" id="IPR035906">
    <property type="entry name" value="MetI-like_sf"/>
</dbReference>
<keyword evidence="10" id="KW-1185">Reference proteome</keyword>
<dbReference type="Pfam" id="PF00528">
    <property type="entry name" value="BPD_transp_1"/>
    <property type="match status" value="1"/>
</dbReference>
<feature type="transmembrane region" description="Helical" evidence="7">
    <location>
        <begin position="134"/>
        <end position="159"/>
    </location>
</feature>
<name>A0A497ZXV8_9RHOB</name>
<evidence type="ECO:0000256" key="3">
    <source>
        <dbReference type="ARBA" id="ARBA00022475"/>
    </source>
</evidence>
<dbReference type="Pfam" id="PF19300">
    <property type="entry name" value="BPD_transp_1_N"/>
    <property type="match status" value="1"/>
</dbReference>
<evidence type="ECO:0000256" key="1">
    <source>
        <dbReference type="ARBA" id="ARBA00004651"/>
    </source>
</evidence>
<keyword evidence="4 7" id="KW-0812">Transmembrane</keyword>
<dbReference type="GO" id="GO:0055085">
    <property type="term" value="P:transmembrane transport"/>
    <property type="evidence" value="ECO:0007669"/>
    <property type="project" value="InterPro"/>
</dbReference>
<dbReference type="STRING" id="981384.GCA_000192475_01791"/>
<feature type="domain" description="ABC transmembrane type-1" evidence="8">
    <location>
        <begin position="98"/>
        <end position="303"/>
    </location>
</feature>
<protein>
    <submittedName>
        <fullName evidence="9">Peptide/nickel transport system permease protein</fullName>
    </submittedName>
</protein>
<dbReference type="OrthoDB" id="9807402at2"/>
<keyword evidence="3" id="KW-1003">Cell membrane</keyword>
<evidence type="ECO:0000256" key="4">
    <source>
        <dbReference type="ARBA" id="ARBA00022692"/>
    </source>
</evidence>
<dbReference type="EMBL" id="RCCT01000001">
    <property type="protein sequence ID" value="RLK11213.1"/>
    <property type="molecule type" value="Genomic_DNA"/>
</dbReference>
<evidence type="ECO:0000256" key="2">
    <source>
        <dbReference type="ARBA" id="ARBA00022448"/>
    </source>
</evidence>
<gene>
    <name evidence="9" type="ORF">CLV75_1209</name>
</gene>
<dbReference type="GO" id="GO:0005886">
    <property type="term" value="C:plasma membrane"/>
    <property type="evidence" value="ECO:0007669"/>
    <property type="project" value="UniProtKB-SubCell"/>
</dbReference>
<evidence type="ECO:0000256" key="7">
    <source>
        <dbReference type="RuleBase" id="RU363032"/>
    </source>
</evidence>
<dbReference type="PANTHER" id="PTHR43163">
    <property type="entry name" value="DIPEPTIDE TRANSPORT SYSTEM PERMEASE PROTEIN DPPB-RELATED"/>
    <property type="match status" value="1"/>
</dbReference>
<dbReference type="PROSITE" id="PS50928">
    <property type="entry name" value="ABC_TM1"/>
    <property type="match status" value="1"/>
</dbReference>
<dbReference type="PANTHER" id="PTHR43163:SF3">
    <property type="entry name" value="PEPTIDE ABC TRANSPORTER PERMEASE PROTEIN"/>
    <property type="match status" value="1"/>
</dbReference>
<dbReference type="Proteomes" id="UP000271700">
    <property type="component" value="Unassembled WGS sequence"/>
</dbReference>
<keyword evidence="6 7" id="KW-0472">Membrane</keyword>
<comment type="subcellular location">
    <subcellularLocation>
        <location evidence="1 7">Cell membrane</location>
        <topology evidence="1 7">Multi-pass membrane protein</topology>
    </subcellularLocation>
</comment>
<dbReference type="AlphaFoldDB" id="A0A497ZXV8"/>
<comment type="similarity">
    <text evidence="7">Belongs to the binding-protein-dependent transport system permease family.</text>
</comment>
<evidence type="ECO:0000313" key="9">
    <source>
        <dbReference type="EMBL" id="RLK11213.1"/>
    </source>
</evidence>
<keyword evidence="2 7" id="KW-0813">Transport</keyword>
<evidence type="ECO:0000256" key="6">
    <source>
        <dbReference type="ARBA" id="ARBA00023136"/>
    </source>
</evidence>
<evidence type="ECO:0000259" key="8">
    <source>
        <dbReference type="PROSITE" id="PS50928"/>
    </source>
</evidence>
<proteinExistence type="inferred from homology"/>
<evidence type="ECO:0000256" key="5">
    <source>
        <dbReference type="ARBA" id="ARBA00022989"/>
    </source>
</evidence>
<keyword evidence="5 7" id="KW-1133">Transmembrane helix</keyword>
<dbReference type="InterPro" id="IPR000515">
    <property type="entry name" value="MetI-like"/>
</dbReference>
<feature type="transmembrane region" description="Helical" evidence="7">
    <location>
        <begin position="102"/>
        <end position="122"/>
    </location>
</feature>
<dbReference type="FunFam" id="1.10.3720.10:FF:000157">
    <property type="entry name" value="Peptide/nickel/opine uptake family ABC transporter, permease protein"/>
    <property type="match status" value="1"/>
</dbReference>
<dbReference type="Gene3D" id="1.10.3720.10">
    <property type="entry name" value="MetI-like"/>
    <property type="match status" value="1"/>
</dbReference>
<organism evidence="9 10">
    <name type="scientific">Ruegeria conchae</name>
    <dbReference type="NCBI Taxonomy" id="981384"/>
    <lineage>
        <taxon>Bacteria</taxon>
        <taxon>Pseudomonadati</taxon>
        <taxon>Pseudomonadota</taxon>
        <taxon>Alphaproteobacteria</taxon>
        <taxon>Rhodobacterales</taxon>
        <taxon>Roseobacteraceae</taxon>
        <taxon>Ruegeria</taxon>
    </lineage>
</organism>
<dbReference type="RefSeq" id="WP_010441877.1">
    <property type="nucleotide sequence ID" value="NZ_AEYW01000013.1"/>
</dbReference>
<feature type="transmembrane region" description="Helical" evidence="7">
    <location>
        <begin position="179"/>
        <end position="197"/>
    </location>
</feature>